<dbReference type="InterPro" id="IPR014729">
    <property type="entry name" value="Rossmann-like_a/b/a_fold"/>
</dbReference>
<dbReference type="Pfam" id="PF00582">
    <property type="entry name" value="Usp"/>
    <property type="match status" value="2"/>
</dbReference>
<protein>
    <submittedName>
        <fullName evidence="3">Universal stress protein</fullName>
    </submittedName>
</protein>
<dbReference type="RefSeq" id="WP_187294543.1">
    <property type="nucleotide sequence ID" value="NZ_JAYMRS010000015.1"/>
</dbReference>
<dbReference type="InterPro" id="IPR006016">
    <property type="entry name" value="UspA"/>
</dbReference>
<name>A0ABV5E229_9ACTN</name>
<evidence type="ECO:0000313" key="3">
    <source>
        <dbReference type="EMBL" id="MFB8770868.1"/>
    </source>
</evidence>
<dbReference type="PANTHER" id="PTHR31964:SF113">
    <property type="entry name" value="USPA DOMAIN-CONTAINING PROTEIN"/>
    <property type="match status" value="1"/>
</dbReference>
<accession>A0ABV5E229</accession>
<dbReference type="Proteomes" id="UP001585053">
    <property type="component" value="Unassembled WGS sequence"/>
</dbReference>
<dbReference type="Gene3D" id="3.40.50.620">
    <property type="entry name" value="HUPs"/>
    <property type="match status" value="2"/>
</dbReference>
<dbReference type="EMBL" id="JAYMRS010000015">
    <property type="protein sequence ID" value="MFB8770868.1"/>
    <property type="molecule type" value="Genomic_DNA"/>
</dbReference>
<evidence type="ECO:0000256" key="1">
    <source>
        <dbReference type="ARBA" id="ARBA00008791"/>
    </source>
</evidence>
<reference evidence="3 4" key="1">
    <citation type="submission" date="2024-01" db="EMBL/GenBank/DDBJ databases">
        <title>Genome mining of biosynthetic gene clusters to explore secondary metabolites of Streptomyces sp.</title>
        <authorList>
            <person name="Baig A."/>
            <person name="Ajitkumar Shintre N."/>
            <person name="Kumar H."/>
            <person name="Anbarasu A."/>
            <person name="Ramaiah S."/>
        </authorList>
    </citation>
    <scope>NUCLEOTIDE SEQUENCE [LARGE SCALE GENOMIC DNA]</scope>
    <source>
        <strain evidence="3 4">A01</strain>
    </source>
</reference>
<comment type="caution">
    <text evidence="3">The sequence shown here is derived from an EMBL/GenBank/DDBJ whole genome shotgun (WGS) entry which is preliminary data.</text>
</comment>
<dbReference type="SUPFAM" id="SSF52402">
    <property type="entry name" value="Adenine nucleotide alpha hydrolases-like"/>
    <property type="match status" value="2"/>
</dbReference>
<evidence type="ECO:0000259" key="2">
    <source>
        <dbReference type="Pfam" id="PF00582"/>
    </source>
</evidence>
<keyword evidence="4" id="KW-1185">Reference proteome</keyword>
<dbReference type="PRINTS" id="PR01438">
    <property type="entry name" value="UNVRSLSTRESS"/>
</dbReference>
<comment type="similarity">
    <text evidence="1">Belongs to the universal stress protein A family.</text>
</comment>
<dbReference type="InterPro" id="IPR006015">
    <property type="entry name" value="Universal_stress_UspA"/>
</dbReference>
<dbReference type="CDD" id="cd00293">
    <property type="entry name" value="USP-like"/>
    <property type="match status" value="1"/>
</dbReference>
<dbReference type="CDD" id="cd23659">
    <property type="entry name" value="USP_At3g01520-like"/>
    <property type="match status" value="1"/>
</dbReference>
<gene>
    <name evidence="3" type="ORF">VSQ78_24460</name>
</gene>
<dbReference type="PANTHER" id="PTHR31964">
    <property type="entry name" value="ADENINE NUCLEOTIDE ALPHA HYDROLASES-LIKE SUPERFAMILY PROTEIN"/>
    <property type="match status" value="1"/>
</dbReference>
<proteinExistence type="inferred from homology"/>
<feature type="domain" description="UspA" evidence="2">
    <location>
        <begin position="10"/>
        <end position="147"/>
    </location>
</feature>
<evidence type="ECO:0000313" key="4">
    <source>
        <dbReference type="Proteomes" id="UP001585053"/>
    </source>
</evidence>
<sequence length="309" mass="32673">MATEPQRTAKVVVGIDGSDQSRAALEWAAVEAARRRVPLLIVHALGMPVIVSAYGGPARFQPTEEMSGQADAVLNSAERYVNELRPSVVVELVTALEEAPLALLRQSHPHDLIVVGTRGLGAFASMFVGSVSVRVSAQAPCPVVVVPADEEGHATRTGLDRVVVGVDGSKPSHRALGLAVDVAAESRGELIVVNSWEVPFPYDPVAMTAAGYKSQDEIFERQSEKLVAELLDDVMAERPGDLGIEVTIVRTQSNPVDALLEAAAEADVIVVGSRGRGTVRGLLMGSVSQGVLHHAKVPVVVMPKHADED</sequence>
<feature type="domain" description="UspA" evidence="2">
    <location>
        <begin position="160"/>
        <end position="302"/>
    </location>
</feature>
<organism evidence="3 4">
    <name type="scientific">Nocardiopsis alba</name>
    <dbReference type="NCBI Taxonomy" id="53437"/>
    <lineage>
        <taxon>Bacteria</taxon>
        <taxon>Bacillati</taxon>
        <taxon>Actinomycetota</taxon>
        <taxon>Actinomycetes</taxon>
        <taxon>Streptosporangiales</taxon>
        <taxon>Nocardiopsidaceae</taxon>
        <taxon>Nocardiopsis</taxon>
    </lineage>
</organism>